<dbReference type="PANTHER" id="PTHR21310:SF15">
    <property type="entry name" value="AMINOGLYCOSIDE PHOSPHOTRANSFERASE DOMAIN-CONTAINING PROTEIN"/>
    <property type="match status" value="1"/>
</dbReference>
<dbReference type="InterPro" id="IPR011009">
    <property type="entry name" value="Kinase-like_dom_sf"/>
</dbReference>
<accession>F2TIV0</accession>
<reference evidence="1" key="1">
    <citation type="submission" date="2010-03" db="EMBL/GenBank/DDBJ databases">
        <title>Annotation of Blastomyces dermatitidis strain ATCC 18188.</title>
        <authorList>
            <consortium name="The Broad Institute Genome Sequencing Platform"/>
            <consortium name="Broad Institute Genome Sequencing Center for Infectious Disease."/>
            <person name="Cuomo C."/>
            <person name="Klein B."/>
            <person name="Sullivan T."/>
            <person name="Heitman J."/>
            <person name="Young S."/>
            <person name="Zeng Q."/>
            <person name="Gargeya S."/>
            <person name="Alvarado L."/>
            <person name="Berlin A.M."/>
            <person name="Chapman S.B."/>
            <person name="Chen Z."/>
            <person name="Freedman E."/>
            <person name="Gellesch M."/>
            <person name="Goldberg J."/>
            <person name="Griggs A."/>
            <person name="Gujja S."/>
            <person name="Heilman E."/>
            <person name="Heiman D."/>
            <person name="Howarth C."/>
            <person name="Mehta T."/>
            <person name="Neiman D."/>
            <person name="Pearson M."/>
            <person name="Roberts A."/>
            <person name="Saif S."/>
            <person name="Shea T."/>
            <person name="Shenoy N."/>
            <person name="Sisk P."/>
            <person name="Stolte C."/>
            <person name="Sykes S."/>
            <person name="White J."/>
            <person name="Yandava C."/>
            <person name="Haas B."/>
            <person name="Nusbaum C."/>
            <person name="Birren B."/>
        </authorList>
    </citation>
    <scope>NUCLEOTIDE SEQUENCE [LARGE SCALE GENOMIC DNA]</scope>
    <source>
        <strain evidence="1">ATCC 18188</strain>
    </source>
</reference>
<dbReference type="InterPro" id="IPR051678">
    <property type="entry name" value="AGP_Transferase"/>
</dbReference>
<dbReference type="Proteomes" id="UP000007802">
    <property type="component" value="Unassembled WGS sequence"/>
</dbReference>
<dbReference type="OrthoDB" id="5327538at2759"/>
<proteinExistence type="predicted"/>
<dbReference type="HOGENOM" id="CLU_043196_1_1_1"/>
<gene>
    <name evidence="1" type="ORF">BDDG_06107</name>
</gene>
<name>F2TIV0_AJEDA</name>
<sequence>MIIRKRLTPGKENSIIRHDTPGPSFLEPSIVPQHYTALCHNRCLMATNLFRHATFDVHALCQLASSLRGGRSCACDVTQVPADGSLYWAAFLVFDDGVEWVFRSPRRDGAIQSEKTIQALLASEAATLKYIKSYSAIPVPVVYAYSYSSENDIGIPYILMSKAAGFPLSKRWKSLGSRESTLSLKEKSKIVSQLGVITWQLSHLRFREIGSLFEESGYLQVRDCLSRALVDSERDTLPELPRGPFTSEGEYFDALVTGLLQHVECLQLSHHCFFAPCPTRNRYDDDQEYRRACDQWSNFVTLGSKIDGSNNRVDYTVVGDCLRGITSKWAEEMSAPAQNIGSERFPLHHPDLNVNNIFVDDNCSITCIIDWAFCSSVPFPILLMAPGLPQSRDRLEAPLITAFEGGLRRAILTDHRGGLMKDFVHKLETLQASRFAWLLCRLASFDSAGDFYLFRDIWQMSDQNDVDFLTFFRSKQSTDHYIQLHEEMKQEDEPSDLVRQRETSYFQRDMVGLTVSRKLTLVSEWTCRYRKHDPKGIRRNGNNFVADDKLWKWVLESLNQAGLV</sequence>
<dbReference type="SUPFAM" id="SSF56112">
    <property type="entry name" value="Protein kinase-like (PK-like)"/>
    <property type="match status" value="1"/>
</dbReference>
<organism evidence="1">
    <name type="scientific">Ajellomyces dermatitidis (strain ATCC 18188 / CBS 674.68)</name>
    <name type="common">Blastomyces dermatitidis</name>
    <dbReference type="NCBI Taxonomy" id="653446"/>
    <lineage>
        <taxon>Eukaryota</taxon>
        <taxon>Fungi</taxon>
        <taxon>Dikarya</taxon>
        <taxon>Ascomycota</taxon>
        <taxon>Pezizomycotina</taxon>
        <taxon>Eurotiomycetes</taxon>
        <taxon>Eurotiomycetidae</taxon>
        <taxon>Onygenales</taxon>
        <taxon>Ajellomycetaceae</taxon>
        <taxon>Blastomyces</taxon>
    </lineage>
</organism>
<dbReference type="EMBL" id="GG749445">
    <property type="protein sequence ID" value="EGE83163.1"/>
    <property type="molecule type" value="Genomic_DNA"/>
</dbReference>
<dbReference type="PANTHER" id="PTHR21310">
    <property type="entry name" value="AMINOGLYCOSIDE PHOSPHOTRANSFERASE-RELATED-RELATED"/>
    <property type="match status" value="1"/>
</dbReference>
<evidence type="ECO:0000313" key="1">
    <source>
        <dbReference type="EMBL" id="EGE83163.1"/>
    </source>
</evidence>
<dbReference type="AlphaFoldDB" id="F2TIV0"/>
<protein>
    <submittedName>
        <fullName evidence="1">RNase H domain-containing protein</fullName>
    </submittedName>
</protein>